<dbReference type="EMBL" id="BMAT01005400">
    <property type="protein sequence ID" value="GFR92653.1"/>
    <property type="molecule type" value="Genomic_DNA"/>
</dbReference>
<reference evidence="1 2" key="1">
    <citation type="journal article" date="2021" name="Elife">
        <title>Chloroplast acquisition without the gene transfer in kleptoplastic sea slugs, Plakobranchus ocellatus.</title>
        <authorList>
            <person name="Maeda T."/>
            <person name="Takahashi S."/>
            <person name="Yoshida T."/>
            <person name="Shimamura S."/>
            <person name="Takaki Y."/>
            <person name="Nagai Y."/>
            <person name="Toyoda A."/>
            <person name="Suzuki Y."/>
            <person name="Arimoto A."/>
            <person name="Ishii H."/>
            <person name="Satoh N."/>
            <person name="Nishiyama T."/>
            <person name="Hasebe M."/>
            <person name="Maruyama T."/>
            <person name="Minagawa J."/>
            <person name="Obokata J."/>
            <person name="Shigenobu S."/>
        </authorList>
    </citation>
    <scope>NUCLEOTIDE SEQUENCE [LARGE SCALE GENOMIC DNA]</scope>
</reference>
<dbReference type="AlphaFoldDB" id="A0AAV4H418"/>
<dbReference type="GO" id="GO:0003676">
    <property type="term" value="F:nucleic acid binding"/>
    <property type="evidence" value="ECO:0007669"/>
    <property type="project" value="InterPro"/>
</dbReference>
<accession>A0AAV4H418</accession>
<gene>
    <name evidence="1" type="ORF">ElyMa_002623900</name>
</gene>
<organism evidence="1 2">
    <name type="scientific">Elysia marginata</name>
    <dbReference type="NCBI Taxonomy" id="1093978"/>
    <lineage>
        <taxon>Eukaryota</taxon>
        <taxon>Metazoa</taxon>
        <taxon>Spiralia</taxon>
        <taxon>Lophotrochozoa</taxon>
        <taxon>Mollusca</taxon>
        <taxon>Gastropoda</taxon>
        <taxon>Heterobranchia</taxon>
        <taxon>Euthyneura</taxon>
        <taxon>Panpulmonata</taxon>
        <taxon>Sacoglossa</taxon>
        <taxon>Placobranchoidea</taxon>
        <taxon>Plakobranchidae</taxon>
        <taxon>Elysia</taxon>
    </lineage>
</organism>
<evidence type="ECO:0000313" key="1">
    <source>
        <dbReference type="EMBL" id="GFR92653.1"/>
    </source>
</evidence>
<dbReference type="PANTHER" id="PTHR46060:SF1">
    <property type="entry name" value="MARINER MOS1 TRANSPOSASE-LIKE PROTEIN"/>
    <property type="match status" value="1"/>
</dbReference>
<evidence type="ECO:0000313" key="2">
    <source>
        <dbReference type="Proteomes" id="UP000762676"/>
    </source>
</evidence>
<name>A0AAV4H418_9GAST</name>
<dbReference type="PANTHER" id="PTHR46060">
    <property type="entry name" value="MARINER MOS1 TRANSPOSASE-LIKE PROTEIN"/>
    <property type="match status" value="1"/>
</dbReference>
<dbReference type="InterPro" id="IPR008979">
    <property type="entry name" value="Galactose-bd-like_sf"/>
</dbReference>
<dbReference type="Gene3D" id="2.170.300.10">
    <property type="entry name" value="Tie2 ligand-binding domain superfamily"/>
    <property type="match status" value="1"/>
</dbReference>
<dbReference type="InterPro" id="IPR036397">
    <property type="entry name" value="RNaseH_sf"/>
</dbReference>
<proteinExistence type="predicted"/>
<dbReference type="InterPro" id="IPR052709">
    <property type="entry name" value="Transposase-MT_Hybrid"/>
</dbReference>
<dbReference type="Gene3D" id="3.30.420.10">
    <property type="entry name" value="Ribonuclease H-like superfamily/Ribonuclease H"/>
    <property type="match status" value="1"/>
</dbReference>
<sequence length="640" mass="71607">MEWLTDKDDATCNKETSHNMNIRLFDRKPLTWIRLVVKTGESLKIPEGTKECKWAGWFGDKCQYRCHCTDDVDCDKVTGLCSSGCGPGWFGPSCQYALHRDLQITYGNYRADDGTCAGGFVTNGDDGVLDISCVTDTPIVKLELSGPGVGSLCSLHISGGRNLALKQTAWQTSTQDSANGSLTGVANSNSDRFWSADNAVDGRLDIPDNHTDQALTCSQTENTADSKWLVKFSMPVQILRTLIYNRRNPSNKDCCESHLDEFSITFLDIKAKRIHNRVRVKFRTALDVYEYVPTTMSETASSGISVKAGGSNSLTLCEVQVFGELQCPSGKFGLLCERSCNCAQGRECFQATGGCPSGCAPGFTGEDCHTKTLSNPSALSAVDEFVPGHPLVLNCNPGIVGLPPHLPHVQRLHILKRHRGAGDFIKIVDFYPYHALGMKKCINNPQEQDWRFQFSTWQESSPAPVNIKWTLAEANLSDAAVYYCNITYFKHNKLQTHSGQQEIKASTETIRAARYCQTLGKLREAIRRKRQGQLTNGVILQHDNATPHTTRVTQSWLEKYGWEILPHPPYSPGLAPSDYHLFGPLKRELAGKRFDDDEELVDHVRKWSQNLDGSFFREGIYSMMRRWQKCVDRLRCYVEK</sequence>
<dbReference type="Proteomes" id="UP000762676">
    <property type="component" value="Unassembled WGS sequence"/>
</dbReference>
<keyword evidence="2" id="KW-1185">Reference proteome</keyword>
<dbReference type="SUPFAM" id="SSF49785">
    <property type="entry name" value="Galactose-binding domain-like"/>
    <property type="match status" value="1"/>
</dbReference>
<comment type="caution">
    <text evidence="1">The sequence shown here is derived from an EMBL/GenBank/DDBJ whole genome shotgun (WGS) entry which is preliminary data.</text>
</comment>
<dbReference type="Gene3D" id="2.60.120.260">
    <property type="entry name" value="Galactose-binding domain-like"/>
    <property type="match status" value="1"/>
</dbReference>
<protein>
    <submittedName>
        <fullName evidence="1">Histone-lysine N-methyltransferase SETMAR</fullName>
    </submittedName>
</protein>